<sequence length="519" mass="58039">MPTSSDPSALVLDLAVALLATTGVDVPLTWVVDRKLLVPKFLREKLLLVRARSLLGPVSVDPSCLRGVDLGLPKNKIVSPENTLSLREKAVPRMVSLNFGNNRSRLDSWIKGREELYQVIPIEHLGVSRNRPHDEATGRAAERQNEESTRMEVEEGSSCNEEEKERKADEVEDKETMTGSPEELASKDDEILDPSSKCVGLESSLVPPTLVEEGKLPTYVLSDYKDRASRIARNPLKAALNRRSGEDWLTIPAPAPILSLISSSSQTRFLLLWNNDAFHCWPDRVHHTLDKDNHLFWLTPRDHHSATLFRDLVAGRQTVDDLSIGCDFVSGEVSNDFVPVTKDSWDPTRGLKADLSLTESLRTEGLPKLPLSQHIRPAQDSGDSEFSALSRKNRRKLAKDFLRTLPPYPSTPEPSSSNPSTSFFSSNLPFALEAYQWTCLRKKRKHIVTNTEDTIVNVLSNLWSKPVTIFTHRPYHFVPCYVISIFFPSPTLEAPSPVEGDVTSSLLLIGWSKKSPQEP</sequence>
<dbReference type="InParanoid" id="A0A409WKD4"/>
<dbReference type="Proteomes" id="UP000284706">
    <property type="component" value="Unassembled WGS sequence"/>
</dbReference>
<comment type="caution">
    <text evidence="2">The sequence shown here is derived from an EMBL/GenBank/DDBJ whole genome shotgun (WGS) entry which is preliminary data.</text>
</comment>
<reference evidence="2 3" key="1">
    <citation type="journal article" date="2018" name="Evol. Lett.">
        <title>Horizontal gene cluster transfer increased hallucinogenic mushroom diversity.</title>
        <authorList>
            <person name="Reynolds H.T."/>
            <person name="Vijayakumar V."/>
            <person name="Gluck-Thaler E."/>
            <person name="Korotkin H.B."/>
            <person name="Matheny P.B."/>
            <person name="Slot J.C."/>
        </authorList>
    </citation>
    <scope>NUCLEOTIDE SEQUENCE [LARGE SCALE GENOMIC DNA]</scope>
    <source>
        <strain evidence="2 3">SRW20</strain>
    </source>
</reference>
<organism evidence="2 3">
    <name type="scientific">Gymnopilus dilepis</name>
    <dbReference type="NCBI Taxonomy" id="231916"/>
    <lineage>
        <taxon>Eukaryota</taxon>
        <taxon>Fungi</taxon>
        <taxon>Dikarya</taxon>
        <taxon>Basidiomycota</taxon>
        <taxon>Agaricomycotina</taxon>
        <taxon>Agaricomycetes</taxon>
        <taxon>Agaricomycetidae</taxon>
        <taxon>Agaricales</taxon>
        <taxon>Agaricineae</taxon>
        <taxon>Hymenogastraceae</taxon>
        <taxon>Gymnopilus</taxon>
    </lineage>
</organism>
<protein>
    <submittedName>
        <fullName evidence="2">Uncharacterized protein</fullName>
    </submittedName>
</protein>
<dbReference type="EMBL" id="NHYE01005024">
    <property type="protein sequence ID" value="PPQ79003.1"/>
    <property type="molecule type" value="Genomic_DNA"/>
</dbReference>
<evidence type="ECO:0000256" key="1">
    <source>
        <dbReference type="SAM" id="MobiDB-lite"/>
    </source>
</evidence>
<accession>A0A409WKD4</accession>
<gene>
    <name evidence="2" type="ORF">CVT26_003962</name>
</gene>
<feature type="compositionally biased region" description="Basic and acidic residues" evidence="1">
    <location>
        <begin position="131"/>
        <end position="153"/>
    </location>
</feature>
<keyword evidence="3" id="KW-1185">Reference proteome</keyword>
<name>A0A409WKD4_9AGAR</name>
<dbReference type="AlphaFoldDB" id="A0A409WKD4"/>
<proteinExistence type="predicted"/>
<feature type="region of interest" description="Disordered" evidence="1">
    <location>
        <begin position="128"/>
        <end position="192"/>
    </location>
</feature>
<evidence type="ECO:0000313" key="3">
    <source>
        <dbReference type="Proteomes" id="UP000284706"/>
    </source>
</evidence>
<evidence type="ECO:0000313" key="2">
    <source>
        <dbReference type="EMBL" id="PPQ79003.1"/>
    </source>
</evidence>